<gene>
    <name evidence="1" type="ORF">OG563_30980</name>
</gene>
<name>A0ABZ1YKE8_9NOCA</name>
<protein>
    <submittedName>
        <fullName evidence="1">Uncharacterized protein</fullName>
    </submittedName>
</protein>
<keyword evidence="2" id="KW-1185">Reference proteome</keyword>
<reference evidence="1" key="1">
    <citation type="submission" date="2022-10" db="EMBL/GenBank/DDBJ databases">
        <title>The complete genomes of actinobacterial strains from the NBC collection.</title>
        <authorList>
            <person name="Joergensen T.S."/>
            <person name="Alvarez Arevalo M."/>
            <person name="Sterndorff E.B."/>
            <person name="Faurdal D."/>
            <person name="Vuksanovic O."/>
            <person name="Mourched A.-S."/>
            <person name="Charusanti P."/>
            <person name="Shaw S."/>
            <person name="Blin K."/>
            <person name="Weber T."/>
        </authorList>
    </citation>
    <scope>NUCLEOTIDE SEQUENCE</scope>
    <source>
        <strain evidence="1">NBC_01482</strain>
    </source>
</reference>
<organism evidence="1 2">
    <name type="scientific">Nocardia vinacea</name>
    <dbReference type="NCBI Taxonomy" id="96468"/>
    <lineage>
        <taxon>Bacteria</taxon>
        <taxon>Bacillati</taxon>
        <taxon>Actinomycetota</taxon>
        <taxon>Actinomycetes</taxon>
        <taxon>Mycobacteriales</taxon>
        <taxon>Nocardiaceae</taxon>
        <taxon>Nocardia</taxon>
    </lineage>
</organism>
<dbReference type="EMBL" id="CP109441">
    <property type="protein sequence ID" value="WUV43628.1"/>
    <property type="molecule type" value="Genomic_DNA"/>
</dbReference>
<accession>A0ABZ1YKE8</accession>
<sequence length="183" mass="20582">MSSPERFVVDTEHFGKIVITRADERVVTTPVFDDGTVVTIERIGPRTRRRVPIGTRNTKRLRASINDRPIRLTVGRGHFYYRWTYRAVAEVDGKILRLMPTNLHSSTLMLGQKHQGDHVLGEFMLTGTHQIEVVWALPFTSRGPDATVRQPTLEDALVAYTLATAFGTGGVSLWDLVEMVLPI</sequence>
<evidence type="ECO:0000313" key="2">
    <source>
        <dbReference type="Proteomes" id="UP001432062"/>
    </source>
</evidence>
<dbReference type="RefSeq" id="WP_329406161.1">
    <property type="nucleotide sequence ID" value="NZ_CP109441.1"/>
</dbReference>
<dbReference type="Proteomes" id="UP001432062">
    <property type="component" value="Chromosome"/>
</dbReference>
<proteinExistence type="predicted"/>
<evidence type="ECO:0000313" key="1">
    <source>
        <dbReference type="EMBL" id="WUV43628.1"/>
    </source>
</evidence>